<reference evidence="1" key="1">
    <citation type="journal article" date="2014" name="Int. J. Syst. Evol. Microbiol.">
        <title>Complete genome sequence of Corynebacterium casei LMG S-19264T (=DSM 44701T), isolated from a smear-ripened cheese.</title>
        <authorList>
            <consortium name="US DOE Joint Genome Institute (JGI-PGF)"/>
            <person name="Walter F."/>
            <person name="Albersmeier A."/>
            <person name="Kalinowski J."/>
            <person name="Ruckert C."/>
        </authorList>
    </citation>
    <scope>NUCLEOTIDE SEQUENCE</scope>
    <source>
        <strain evidence="1">JCM 3172</strain>
    </source>
</reference>
<comment type="caution">
    <text evidence="1">The sequence shown here is derived from an EMBL/GenBank/DDBJ whole genome shotgun (WGS) entry which is preliminary data.</text>
</comment>
<reference evidence="1" key="2">
    <citation type="submission" date="2020-09" db="EMBL/GenBank/DDBJ databases">
        <authorList>
            <person name="Sun Q."/>
            <person name="Ohkuma M."/>
        </authorList>
    </citation>
    <scope>NUCLEOTIDE SEQUENCE</scope>
    <source>
        <strain evidence="1">JCM 3172</strain>
    </source>
</reference>
<name>A0A918HC63_9ACTN</name>
<dbReference type="EMBL" id="BMQQ01000026">
    <property type="protein sequence ID" value="GGT53587.1"/>
    <property type="molecule type" value="Genomic_DNA"/>
</dbReference>
<proteinExistence type="predicted"/>
<dbReference type="RefSeq" id="WP_189204190.1">
    <property type="nucleotide sequence ID" value="NZ_JBHMBY010000022.1"/>
</dbReference>
<sequence length="151" mass="16236">MHTPSFATDIDTRAALFTVIAERAVRNPAAALLSWEYLTAVVDTSRVVAYRRRDNPAASQPEHYIRISPSTAGARSVAYLIIGSAIAEILLTPEQSADLADHPAVTLKEKQGAAPPWRAHVDLTEAAGPDIAVELTRRALALETIRAASAR</sequence>
<evidence type="ECO:0000313" key="1">
    <source>
        <dbReference type="EMBL" id="GGT53587.1"/>
    </source>
</evidence>
<accession>A0A918HC63</accession>
<protein>
    <submittedName>
        <fullName evidence="1">Uncharacterized protein</fullName>
    </submittedName>
</protein>
<organism evidence="1 2">
    <name type="scientific">Streptomyces purpureus</name>
    <dbReference type="NCBI Taxonomy" id="1951"/>
    <lineage>
        <taxon>Bacteria</taxon>
        <taxon>Bacillati</taxon>
        <taxon>Actinomycetota</taxon>
        <taxon>Actinomycetes</taxon>
        <taxon>Kitasatosporales</taxon>
        <taxon>Streptomycetaceae</taxon>
        <taxon>Streptomyces</taxon>
    </lineage>
</organism>
<dbReference type="AlphaFoldDB" id="A0A918HC63"/>
<evidence type="ECO:0000313" key="2">
    <source>
        <dbReference type="Proteomes" id="UP000619486"/>
    </source>
</evidence>
<keyword evidence="2" id="KW-1185">Reference proteome</keyword>
<gene>
    <name evidence="1" type="ORF">GCM10014713_54340</name>
</gene>
<dbReference type="Proteomes" id="UP000619486">
    <property type="component" value="Unassembled WGS sequence"/>
</dbReference>